<proteinExistence type="predicted"/>
<comment type="caution">
    <text evidence="2">The sequence shown here is derived from an EMBL/GenBank/DDBJ whole genome shotgun (WGS) entry which is preliminary data.</text>
</comment>
<dbReference type="AlphaFoldDB" id="A0A7V8JNK7"/>
<evidence type="ECO:0000313" key="3">
    <source>
        <dbReference type="Proteomes" id="UP000487117"/>
    </source>
</evidence>
<evidence type="ECO:0000313" key="2">
    <source>
        <dbReference type="EMBL" id="KAF1017560.1"/>
    </source>
</evidence>
<protein>
    <recommendedName>
        <fullName evidence="4">Transmembrane protein</fullName>
    </recommendedName>
</protein>
<reference evidence="3" key="1">
    <citation type="journal article" date="2020" name="MBio">
        <title>Horizontal gene transfer to a defensive symbiont with a reduced genome amongst a multipartite beetle microbiome.</title>
        <authorList>
            <person name="Waterworth S.C."/>
            <person name="Florez L.V."/>
            <person name="Rees E.R."/>
            <person name="Hertweck C."/>
            <person name="Kaltenpoth M."/>
            <person name="Kwan J.C."/>
        </authorList>
    </citation>
    <scope>NUCLEOTIDE SEQUENCE [LARGE SCALE GENOMIC DNA]</scope>
</reference>
<dbReference type="EMBL" id="WNDS01000001">
    <property type="protein sequence ID" value="KAF1017560.1"/>
    <property type="molecule type" value="Genomic_DNA"/>
</dbReference>
<feature type="transmembrane region" description="Helical" evidence="1">
    <location>
        <begin position="46"/>
        <end position="66"/>
    </location>
</feature>
<accession>A0A7V8JNK7</accession>
<gene>
    <name evidence="2" type="ORF">GAK31_00828</name>
</gene>
<feature type="transmembrane region" description="Helical" evidence="1">
    <location>
        <begin position="160"/>
        <end position="179"/>
    </location>
</feature>
<keyword evidence="1" id="KW-0812">Transmembrane</keyword>
<name>A0A7V8JNK7_STEMA</name>
<sequence>MHPHPRARLDLEPDVDVTVTTRYHQASIALAPLLALPLIPWLGPRIGAWTIAVALAVVVLLPTLVYRLWPRTDTLQVGADGLLFGRGRFVPFVEITRFGTGDYLRLDRYNAPTLLIGCRQAPTQLSQLEARFEAALRAWERFAPPGTPPIPGTAFYGSPLARGIGLLMCVAALAVLVFSIAAGSLLAGTAWCVLTLLFAIPMLRGGRP</sequence>
<keyword evidence="1" id="KW-1133">Transmembrane helix</keyword>
<evidence type="ECO:0000256" key="1">
    <source>
        <dbReference type="SAM" id="Phobius"/>
    </source>
</evidence>
<evidence type="ECO:0008006" key="4">
    <source>
        <dbReference type="Google" id="ProtNLM"/>
    </source>
</evidence>
<feature type="transmembrane region" description="Helical" evidence="1">
    <location>
        <begin position="185"/>
        <end position="203"/>
    </location>
</feature>
<keyword evidence="1" id="KW-0472">Membrane</keyword>
<dbReference type="Proteomes" id="UP000487117">
    <property type="component" value="Unassembled WGS sequence"/>
</dbReference>
<organism evidence="2 3">
    <name type="scientific">Stenotrophomonas maltophilia</name>
    <name type="common">Pseudomonas maltophilia</name>
    <name type="synonym">Xanthomonas maltophilia</name>
    <dbReference type="NCBI Taxonomy" id="40324"/>
    <lineage>
        <taxon>Bacteria</taxon>
        <taxon>Pseudomonadati</taxon>
        <taxon>Pseudomonadota</taxon>
        <taxon>Gammaproteobacteria</taxon>
        <taxon>Lysobacterales</taxon>
        <taxon>Lysobacteraceae</taxon>
        <taxon>Stenotrophomonas</taxon>
        <taxon>Stenotrophomonas maltophilia group</taxon>
    </lineage>
</organism>